<gene>
    <name evidence="5" type="ORF">SNE35_30715</name>
</gene>
<dbReference type="SUPFAM" id="SSF52540">
    <property type="entry name" value="P-loop containing nucleoside triphosphate hydrolases"/>
    <property type="match status" value="1"/>
</dbReference>
<dbReference type="GO" id="GO:0004715">
    <property type="term" value="F:non-membrane spanning protein tyrosine kinase activity"/>
    <property type="evidence" value="ECO:0007669"/>
    <property type="project" value="UniProtKB-EC"/>
</dbReference>
<dbReference type="InterPro" id="IPR005702">
    <property type="entry name" value="Wzc-like_C"/>
</dbReference>
<organism evidence="5 6">
    <name type="scientific">Roseateles agri</name>
    <dbReference type="NCBI Taxonomy" id="3098619"/>
    <lineage>
        <taxon>Bacteria</taxon>
        <taxon>Pseudomonadati</taxon>
        <taxon>Pseudomonadota</taxon>
        <taxon>Betaproteobacteria</taxon>
        <taxon>Burkholderiales</taxon>
        <taxon>Sphaerotilaceae</taxon>
        <taxon>Roseateles</taxon>
    </lineage>
</organism>
<name>A0ABU5DRG3_9BURK</name>
<dbReference type="InterPro" id="IPR050445">
    <property type="entry name" value="Bact_polysacc_biosynth/exp"/>
</dbReference>
<dbReference type="PANTHER" id="PTHR32309">
    <property type="entry name" value="TYROSINE-PROTEIN KINASE"/>
    <property type="match status" value="1"/>
</dbReference>
<evidence type="ECO:0000256" key="2">
    <source>
        <dbReference type="ARBA" id="ARBA00022840"/>
    </source>
</evidence>
<reference evidence="5 6" key="1">
    <citation type="submission" date="2023-11" db="EMBL/GenBank/DDBJ databases">
        <title>Paucibacter sp. nov., isolated from fresh soil in Korea.</title>
        <authorList>
            <person name="Le N.T.T."/>
        </authorList>
    </citation>
    <scope>NUCLEOTIDE SEQUENCE [LARGE SCALE GENOMIC DNA]</scope>
    <source>
        <strain evidence="5 6">R3-3</strain>
    </source>
</reference>
<dbReference type="CDD" id="cd05387">
    <property type="entry name" value="BY-kinase"/>
    <property type="match status" value="1"/>
</dbReference>
<dbReference type="InterPro" id="IPR037257">
    <property type="entry name" value="T2SS_E_N_sf"/>
</dbReference>
<sequence length="301" mass="32607">MNMRSPVELKAVSNPPPAAQEPRVVDRSIGDFIGELRQLSNAQIEQVLAYQRKHGVRFGEAAVALALATREDVMWALSKQFHYPYASGDGARFNPELVAAIDPFNPQTEAFRGIRSQLMMGAMAADQPKRALALLSPDTGDGKTFFAANLAIVFSQLGAKTLLIDADMRTPRQHQLFDIPHETGLSSVLSGRAEANVVRPVPDLPSLYVMPVGAVPPNPLELLQRPAFGLLVHELLAKFDHVIVDTPASIYGADSRVLAAKCGLAMVVARRSVSRMKSVHGLVSEITRGAVQFAGMVVNEH</sequence>
<feature type="region of interest" description="Disordered" evidence="3">
    <location>
        <begin position="1"/>
        <end position="21"/>
    </location>
</feature>
<keyword evidence="6" id="KW-1185">Reference proteome</keyword>
<keyword evidence="1" id="KW-0547">Nucleotide-binding</keyword>
<dbReference type="Gene3D" id="3.40.50.300">
    <property type="entry name" value="P-loop containing nucleotide triphosphate hydrolases"/>
    <property type="match status" value="1"/>
</dbReference>
<proteinExistence type="predicted"/>
<evidence type="ECO:0000313" key="5">
    <source>
        <dbReference type="EMBL" id="MDY0748910.1"/>
    </source>
</evidence>
<evidence type="ECO:0000256" key="1">
    <source>
        <dbReference type="ARBA" id="ARBA00022741"/>
    </source>
</evidence>
<dbReference type="InterPro" id="IPR027417">
    <property type="entry name" value="P-loop_NTPase"/>
</dbReference>
<protein>
    <submittedName>
        <fullName evidence="5">Polysaccharide biosynthesis tyrosine autokinase</fullName>
        <ecNumber evidence="5">2.7.10.2</ecNumber>
    </submittedName>
</protein>
<comment type="caution">
    <text evidence="5">The sequence shown here is derived from an EMBL/GenBank/DDBJ whole genome shotgun (WGS) entry which is preliminary data.</text>
</comment>
<evidence type="ECO:0000256" key="3">
    <source>
        <dbReference type="SAM" id="MobiDB-lite"/>
    </source>
</evidence>
<dbReference type="Proteomes" id="UP001285263">
    <property type="component" value="Unassembled WGS sequence"/>
</dbReference>
<evidence type="ECO:0000259" key="4">
    <source>
        <dbReference type="Pfam" id="PF01656"/>
    </source>
</evidence>
<dbReference type="EMBL" id="JAXCLA010000012">
    <property type="protein sequence ID" value="MDY0748910.1"/>
    <property type="molecule type" value="Genomic_DNA"/>
</dbReference>
<dbReference type="Pfam" id="PF01656">
    <property type="entry name" value="CbiA"/>
    <property type="match status" value="1"/>
</dbReference>
<accession>A0ABU5DRG3</accession>
<feature type="domain" description="CobQ/CobB/MinD/ParA nucleotide binding" evidence="4">
    <location>
        <begin position="133"/>
        <end position="299"/>
    </location>
</feature>
<dbReference type="NCBIfam" id="TIGR01007">
    <property type="entry name" value="eps_fam"/>
    <property type="match status" value="1"/>
</dbReference>
<dbReference type="SUPFAM" id="SSF160246">
    <property type="entry name" value="EspE N-terminal domain-like"/>
    <property type="match status" value="1"/>
</dbReference>
<dbReference type="EC" id="2.7.10.2" evidence="5"/>
<dbReference type="InterPro" id="IPR002586">
    <property type="entry name" value="CobQ/CobB/MinD/ParA_Nub-bd_dom"/>
</dbReference>
<keyword evidence="2" id="KW-0067">ATP-binding</keyword>
<dbReference type="PANTHER" id="PTHR32309:SF13">
    <property type="entry name" value="FERRIC ENTEROBACTIN TRANSPORT PROTEIN FEPE"/>
    <property type="match status" value="1"/>
</dbReference>
<evidence type="ECO:0000313" key="6">
    <source>
        <dbReference type="Proteomes" id="UP001285263"/>
    </source>
</evidence>
<keyword evidence="5" id="KW-0808">Transferase</keyword>